<keyword evidence="4" id="KW-0325">Glycoprotein</keyword>
<sequence length="538" mass="58912">MKGNRGAVCGDGALFLISAWALETLVAHYGDIIKIPCNRGAPKPANLIFTKWKYVRKFSNTPNLCLLIIDDSNITVMATDEYQGRVSIAPDFSLLISSAALGDQRKFTCMRASADDIFEYPVHVQVLKPPSVVEILYCSWCQHSLICEANPAANITWYKNDQVLVADGKEVIIITSVNKHHETGLSSTSSILRYSASKRDVDANFTCRASNLTSAPVSFLITYPPQKVTLHVTPSGPLKEGDNVTLRCSADGNPPPSRYIIHLKVIMVEDSYTLTMVKRSHSGEYHCSPADNSSLLDSQTLEVLYLDISLNPSGRVDRTTGSSLAVLLQTNASGEPTVSWTKNKARLTAEPQFDQLKFSDSGLYECEVAIEGLIRRSSFILDVQGPPVIRSVDENQEIGGKHKNLSCEVEGSPKPSIQWSVNGTKEITHADGRVTQTLTLIPKENLTVTCFVKNHLGQEARSIDVSSGIFKRNATGTSVLIDGADAVGAVVGLILCALTLAVIYWIYWTKSSQGSWRTGENGTTEEKRKLEEEQKAKV</sequence>
<dbReference type="Pfam" id="PF13895">
    <property type="entry name" value="Ig_2"/>
    <property type="match status" value="1"/>
</dbReference>
<evidence type="ECO:0000313" key="10">
    <source>
        <dbReference type="Ensembl" id="ENSDCDP00010007968.1"/>
    </source>
</evidence>
<feature type="domain" description="Ig-like" evidence="9">
    <location>
        <begin position="386"/>
        <end position="466"/>
    </location>
</feature>
<dbReference type="PROSITE" id="PS50835">
    <property type="entry name" value="IG_LIKE"/>
    <property type="match status" value="3"/>
</dbReference>
<accession>A0AAY4AG91</accession>
<keyword evidence="11" id="KW-1185">Reference proteome</keyword>
<evidence type="ECO:0000256" key="6">
    <source>
        <dbReference type="SAM" id="MobiDB-lite"/>
    </source>
</evidence>
<feature type="domain" description="Ig-like" evidence="9">
    <location>
        <begin position="225"/>
        <end position="302"/>
    </location>
</feature>
<keyword evidence="3" id="KW-1015">Disulfide bond</keyword>
<dbReference type="PANTHER" id="PTHR11640">
    <property type="entry name" value="NEPHRIN"/>
    <property type="match status" value="1"/>
</dbReference>
<keyword evidence="2 7" id="KW-0472">Membrane</keyword>
<dbReference type="Pfam" id="PF08205">
    <property type="entry name" value="C2-set_2"/>
    <property type="match status" value="1"/>
</dbReference>
<feature type="compositionally biased region" description="Basic and acidic residues" evidence="6">
    <location>
        <begin position="524"/>
        <end position="538"/>
    </location>
</feature>
<dbReference type="InterPro" id="IPR051275">
    <property type="entry name" value="Cell_adhesion_signaling"/>
</dbReference>
<feature type="chain" id="PRO_5044227268" description="Ig-like domain-containing protein" evidence="8">
    <location>
        <begin position="22"/>
        <end position="538"/>
    </location>
</feature>
<dbReference type="InterPro" id="IPR003598">
    <property type="entry name" value="Ig_sub2"/>
</dbReference>
<keyword evidence="5" id="KW-0393">Immunoglobulin domain</keyword>
<dbReference type="PANTHER" id="PTHR11640:SF148">
    <property type="entry name" value="CD166 ANTIGEN HOMOLOG A"/>
    <property type="match status" value="1"/>
</dbReference>
<dbReference type="SMART" id="SM00409">
    <property type="entry name" value="IG"/>
    <property type="match status" value="3"/>
</dbReference>
<dbReference type="Gene3D" id="2.60.40.10">
    <property type="entry name" value="Immunoglobulins"/>
    <property type="match status" value="4"/>
</dbReference>
<dbReference type="GO" id="GO:0098609">
    <property type="term" value="P:cell-cell adhesion"/>
    <property type="evidence" value="ECO:0007669"/>
    <property type="project" value="TreeGrafter"/>
</dbReference>
<evidence type="ECO:0000259" key="9">
    <source>
        <dbReference type="PROSITE" id="PS50835"/>
    </source>
</evidence>
<dbReference type="InterPro" id="IPR013783">
    <property type="entry name" value="Ig-like_fold"/>
</dbReference>
<gene>
    <name evidence="10" type="primary">LOC114775775</name>
</gene>
<dbReference type="InterPro" id="IPR007110">
    <property type="entry name" value="Ig-like_dom"/>
</dbReference>
<reference evidence="10 11" key="1">
    <citation type="submission" date="2020-06" db="EMBL/GenBank/DDBJ databases">
        <authorList>
            <consortium name="Wellcome Sanger Institute Data Sharing"/>
        </authorList>
    </citation>
    <scope>NUCLEOTIDE SEQUENCE [LARGE SCALE GENOMIC DNA]</scope>
</reference>
<dbReference type="InterPro" id="IPR036179">
    <property type="entry name" value="Ig-like_dom_sf"/>
</dbReference>
<proteinExistence type="predicted"/>
<evidence type="ECO:0000313" key="11">
    <source>
        <dbReference type="Proteomes" id="UP000694580"/>
    </source>
</evidence>
<keyword evidence="7" id="KW-0812">Transmembrane</keyword>
<organism evidence="10 11">
    <name type="scientific">Denticeps clupeoides</name>
    <name type="common">denticle herring</name>
    <dbReference type="NCBI Taxonomy" id="299321"/>
    <lineage>
        <taxon>Eukaryota</taxon>
        <taxon>Metazoa</taxon>
        <taxon>Chordata</taxon>
        <taxon>Craniata</taxon>
        <taxon>Vertebrata</taxon>
        <taxon>Euteleostomi</taxon>
        <taxon>Actinopterygii</taxon>
        <taxon>Neopterygii</taxon>
        <taxon>Teleostei</taxon>
        <taxon>Clupei</taxon>
        <taxon>Clupeiformes</taxon>
        <taxon>Denticipitoidei</taxon>
        <taxon>Denticipitidae</taxon>
        <taxon>Denticeps</taxon>
    </lineage>
</organism>
<dbReference type="SMART" id="SM00408">
    <property type="entry name" value="IGc2"/>
    <property type="match status" value="3"/>
</dbReference>
<dbReference type="GeneTree" id="ENSGT00940000156881"/>
<dbReference type="InterPro" id="IPR013162">
    <property type="entry name" value="CD80_C2-set"/>
</dbReference>
<dbReference type="Pfam" id="PF13927">
    <property type="entry name" value="Ig_3"/>
    <property type="match status" value="1"/>
</dbReference>
<evidence type="ECO:0000256" key="1">
    <source>
        <dbReference type="ARBA" id="ARBA00004479"/>
    </source>
</evidence>
<name>A0AAY4AG91_9TELE</name>
<feature type="domain" description="Ig-like" evidence="9">
    <location>
        <begin position="90"/>
        <end position="218"/>
    </location>
</feature>
<evidence type="ECO:0000256" key="5">
    <source>
        <dbReference type="ARBA" id="ARBA00023319"/>
    </source>
</evidence>
<feature type="transmembrane region" description="Helical" evidence="7">
    <location>
        <begin position="486"/>
        <end position="507"/>
    </location>
</feature>
<dbReference type="Proteomes" id="UP000694580">
    <property type="component" value="Chromosome 2"/>
</dbReference>
<dbReference type="GO" id="GO:0050839">
    <property type="term" value="F:cell adhesion molecule binding"/>
    <property type="evidence" value="ECO:0007669"/>
    <property type="project" value="TreeGrafter"/>
</dbReference>
<comment type="subcellular location">
    <subcellularLocation>
        <location evidence="1">Membrane</location>
        <topology evidence="1">Single-pass type I membrane protein</topology>
    </subcellularLocation>
</comment>
<dbReference type="GO" id="GO:0005886">
    <property type="term" value="C:plasma membrane"/>
    <property type="evidence" value="ECO:0007669"/>
    <property type="project" value="TreeGrafter"/>
</dbReference>
<keyword evidence="7" id="KW-1133">Transmembrane helix</keyword>
<evidence type="ECO:0000256" key="2">
    <source>
        <dbReference type="ARBA" id="ARBA00023136"/>
    </source>
</evidence>
<evidence type="ECO:0000256" key="7">
    <source>
        <dbReference type="SAM" id="Phobius"/>
    </source>
</evidence>
<evidence type="ECO:0000256" key="8">
    <source>
        <dbReference type="SAM" id="SignalP"/>
    </source>
</evidence>
<protein>
    <recommendedName>
        <fullName evidence="9">Ig-like domain-containing protein</fullName>
    </recommendedName>
</protein>
<reference evidence="10" key="3">
    <citation type="submission" date="2025-09" db="UniProtKB">
        <authorList>
            <consortium name="Ensembl"/>
        </authorList>
    </citation>
    <scope>IDENTIFICATION</scope>
</reference>
<evidence type="ECO:0000256" key="4">
    <source>
        <dbReference type="ARBA" id="ARBA00023180"/>
    </source>
</evidence>
<dbReference type="InterPro" id="IPR003599">
    <property type="entry name" value="Ig_sub"/>
</dbReference>
<feature type="region of interest" description="Disordered" evidence="6">
    <location>
        <begin position="513"/>
        <end position="538"/>
    </location>
</feature>
<dbReference type="SUPFAM" id="SSF48726">
    <property type="entry name" value="Immunoglobulin"/>
    <property type="match status" value="4"/>
</dbReference>
<feature type="signal peptide" evidence="8">
    <location>
        <begin position="1"/>
        <end position="21"/>
    </location>
</feature>
<feature type="compositionally biased region" description="Polar residues" evidence="6">
    <location>
        <begin position="513"/>
        <end position="522"/>
    </location>
</feature>
<reference evidence="10" key="2">
    <citation type="submission" date="2025-08" db="UniProtKB">
        <authorList>
            <consortium name="Ensembl"/>
        </authorList>
    </citation>
    <scope>IDENTIFICATION</scope>
</reference>
<dbReference type="AlphaFoldDB" id="A0AAY4AG91"/>
<dbReference type="Ensembl" id="ENSDCDT00010008356.1">
    <property type="protein sequence ID" value="ENSDCDP00010007968.1"/>
    <property type="gene ID" value="ENSDCDG00010003522.1"/>
</dbReference>
<evidence type="ECO:0000256" key="3">
    <source>
        <dbReference type="ARBA" id="ARBA00023157"/>
    </source>
</evidence>
<keyword evidence="8" id="KW-0732">Signal</keyword>
<dbReference type="GO" id="GO:0005911">
    <property type="term" value="C:cell-cell junction"/>
    <property type="evidence" value="ECO:0007669"/>
    <property type="project" value="TreeGrafter"/>
</dbReference>